<proteinExistence type="predicted"/>
<reference evidence="1" key="1">
    <citation type="submission" date="2014-09" db="EMBL/GenBank/DDBJ databases">
        <title>Genome sequence of the luminous mushroom Mycena chlorophos for searching fungal bioluminescence genes.</title>
        <authorList>
            <person name="Tanaka Y."/>
            <person name="Kasuga D."/>
            <person name="Oba Y."/>
            <person name="Hase S."/>
            <person name="Sato K."/>
            <person name="Oba Y."/>
            <person name="Sakakibara Y."/>
        </authorList>
    </citation>
    <scope>NUCLEOTIDE SEQUENCE</scope>
</reference>
<name>A0ABQ0LZY7_MYCCL</name>
<keyword evidence="2" id="KW-1185">Reference proteome</keyword>
<evidence type="ECO:0000313" key="2">
    <source>
        <dbReference type="Proteomes" id="UP000815677"/>
    </source>
</evidence>
<evidence type="ECO:0000313" key="1">
    <source>
        <dbReference type="EMBL" id="GAT56626.1"/>
    </source>
</evidence>
<organism evidence="1 2">
    <name type="scientific">Mycena chlorophos</name>
    <name type="common">Agaric fungus</name>
    <name type="synonym">Agaricus chlorophos</name>
    <dbReference type="NCBI Taxonomy" id="658473"/>
    <lineage>
        <taxon>Eukaryota</taxon>
        <taxon>Fungi</taxon>
        <taxon>Dikarya</taxon>
        <taxon>Basidiomycota</taxon>
        <taxon>Agaricomycotina</taxon>
        <taxon>Agaricomycetes</taxon>
        <taxon>Agaricomycetidae</taxon>
        <taxon>Agaricales</taxon>
        <taxon>Marasmiineae</taxon>
        <taxon>Mycenaceae</taxon>
        <taxon>Mycena</taxon>
    </lineage>
</organism>
<sequence>MECNAHAEDFEVDPELEEGESILLIDFEPAIEIRAKGTQAQQMAEEASREKVAEAKIPEQYREFVKVFAKELFDALPE</sequence>
<protein>
    <submittedName>
        <fullName evidence="1">Uncharacterized protein</fullName>
    </submittedName>
</protein>
<accession>A0ABQ0LZY7</accession>
<dbReference type="EMBL" id="DF849316">
    <property type="protein sequence ID" value="GAT56626.1"/>
    <property type="molecule type" value="Genomic_DNA"/>
</dbReference>
<dbReference type="Proteomes" id="UP000815677">
    <property type="component" value="Unassembled WGS sequence"/>
</dbReference>
<gene>
    <name evidence="1" type="ORF">MCHLO_13255</name>
</gene>